<dbReference type="Gene3D" id="3.40.190.10">
    <property type="entry name" value="Periplasmic binding protein-like II"/>
    <property type="match status" value="1"/>
</dbReference>
<organism evidence="4 5">
    <name type="scientific">Pantoea cypripedii</name>
    <name type="common">Pectobacterium cypripedii</name>
    <name type="synonym">Erwinia cypripedii</name>
    <dbReference type="NCBI Taxonomy" id="55209"/>
    <lineage>
        <taxon>Bacteria</taxon>
        <taxon>Pseudomonadati</taxon>
        <taxon>Pseudomonadota</taxon>
        <taxon>Gammaproteobacteria</taxon>
        <taxon>Enterobacterales</taxon>
        <taxon>Erwiniaceae</taxon>
        <taxon>Pantoea</taxon>
    </lineage>
</organism>
<gene>
    <name evidence="4" type="ORF">HA50_11890</name>
</gene>
<comment type="caution">
    <text evidence="4">The sequence shown here is derived from an EMBL/GenBank/DDBJ whole genome shotgun (WGS) entry which is preliminary data.</text>
</comment>
<evidence type="ECO:0000313" key="5">
    <source>
        <dbReference type="Proteomes" id="UP000193749"/>
    </source>
</evidence>
<proteinExistence type="inferred from homology"/>
<dbReference type="CDD" id="cd08513">
    <property type="entry name" value="PBP2_thermophilic_Hb8_like"/>
    <property type="match status" value="1"/>
</dbReference>
<dbReference type="GO" id="GO:0030288">
    <property type="term" value="C:outer membrane-bounded periplasmic space"/>
    <property type="evidence" value="ECO:0007669"/>
    <property type="project" value="UniProtKB-ARBA"/>
</dbReference>
<dbReference type="GO" id="GO:0015833">
    <property type="term" value="P:peptide transport"/>
    <property type="evidence" value="ECO:0007669"/>
    <property type="project" value="TreeGrafter"/>
</dbReference>
<dbReference type="STRING" id="55209.HA50_11890"/>
<dbReference type="Gene3D" id="3.90.76.10">
    <property type="entry name" value="Dipeptide-binding Protein, Domain 1"/>
    <property type="match status" value="1"/>
</dbReference>
<dbReference type="PROSITE" id="PS51318">
    <property type="entry name" value="TAT"/>
    <property type="match status" value="1"/>
</dbReference>
<dbReference type="PANTHER" id="PTHR30290:SF38">
    <property type="entry name" value="D,D-DIPEPTIDE-BINDING PERIPLASMIC PROTEIN DDPA-RELATED"/>
    <property type="match status" value="1"/>
</dbReference>
<dbReference type="Pfam" id="PF00496">
    <property type="entry name" value="SBP_bac_5"/>
    <property type="match status" value="1"/>
</dbReference>
<dbReference type="SUPFAM" id="SSF53850">
    <property type="entry name" value="Periplasmic binding protein-like II"/>
    <property type="match status" value="1"/>
</dbReference>
<dbReference type="OrthoDB" id="9801912at2"/>
<dbReference type="InterPro" id="IPR000914">
    <property type="entry name" value="SBP_5_dom"/>
</dbReference>
<name>A0A1X1EW63_PANCY</name>
<evidence type="ECO:0000313" key="4">
    <source>
        <dbReference type="EMBL" id="ORM94015.1"/>
    </source>
</evidence>
<dbReference type="EMBL" id="MLJI01000001">
    <property type="protein sequence ID" value="ORM94015.1"/>
    <property type="molecule type" value="Genomic_DNA"/>
</dbReference>
<dbReference type="PANTHER" id="PTHR30290">
    <property type="entry name" value="PERIPLASMIC BINDING COMPONENT OF ABC TRANSPORTER"/>
    <property type="match status" value="1"/>
</dbReference>
<dbReference type="RefSeq" id="WP_084875693.1">
    <property type="nucleotide sequence ID" value="NZ_JAGGMY010000001.1"/>
</dbReference>
<evidence type="ECO:0000259" key="3">
    <source>
        <dbReference type="Pfam" id="PF00496"/>
    </source>
</evidence>
<feature type="domain" description="Solute-binding protein family 5" evidence="3">
    <location>
        <begin position="94"/>
        <end position="463"/>
    </location>
</feature>
<dbReference type="Proteomes" id="UP000193749">
    <property type="component" value="Unassembled WGS sequence"/>
</dbReference>
<protein>
    <submittedName>
        <fullName evidence="4">ABC transporter substrate-binding protein</fullName>
    </submittedName>
</protein>
<dbReference type="AlphaFoldDB" id="A0A1X1EW63"/>
<dbReference type="GO" id="GO:0043190">
    <property type="term" value="C:ATP-binding cassette (ABC) transporter complex"/>
    <property type="evidence" value="ECO:0007669"/>
    <property type="project" value="InterPro"/>
</dbReference>
<dbReference type="Gene3D" id="3.10.105.10">
    <property type="entry name" value="Dipeptide-binding Protein, Domain 3"/>
    <property type="match status" value="1"/>
</dbReference>
<dbReference type="InterPro" id="IPR030678">
    <property type="entry name" value="Peptide/Ni-bd"/>
</dbReference>
<evidence type="ECO:0000256" key="2">
    <source>
        <dbReference type="ARBA" id="ARBA00022729"/>
    </source>
</evidence>
<evidence type="ECO:0000256" key="1">
    <source>
        <dbReference type="ARBA" id="ARBA00005695"/>
    </source>
</evidence>
<sequence>MSDKFADSLPKISRRQALVYLASGTAAMALPGLFGSNVARAAMTGAAGSGGQMVVGFSQEPTVFNPLMPHIEVDDGLHFSLFDPLFGIDDKGNFTPALATEVPTQANGGISADGLNFHLKLRDGVKWHDGQPFTAEDVKFTLELLVDPNFRSWSRSGHELVRDITIVSPTEIKWRMEKPYSPYTSILAATFIVPKHGFANVQDKNTAPFNSAPVGTGPFKWQQRVPGDHIELTANKDYFGDGPKLDRLIYKYIPDLNVMYTQFVSGDIDIAGLQWISADHYDEAKKLPGKVVDVFQSATIENFAFNLARPQFQDPAVREALYYAIDKQTIIDALYYGLPKPTETYMPRQSSYFNADLPAHEFSLDKAKALLDKAGWKPGAGGIREKNGVKLSFTNSTTAGNHLREQMQQFMQQSFQEIGVEMKISNLPPAVMWGDYWMLSKFDSAIVGLNYLTGSDPDTATYMRSDAIPAQGGAGQNVFQYKNPEVDKLLAQGSAEFAPEQRKAAYLQIQSLVRKDLPFLTLFSFANVRGHKDGAENIIPNINVRIDSWNVNTWYWNKKA</sequence>
<keyword evidence="5" id="KW-1185">Reference proteome</keyword>
<reference evidence="4 5" key="1">
    <citation type="journal article" date="2017" name="Antonie Van Leeuwenhoek">
        <title>Phylogenomic resolution of the bacterial genus Pantoea and its relationship with Erwinia and Tatumella.</title>
        <authorList>
            <person name="Palmer M."/>
            <person name="Steenkamp E.T."/>
            <person name="Coetzee M.P."/>
            <person name="Chan W.Y."/>
            <person name="van Zyl E."/>
            <person name="De Maayer P."/>
            <person name="Coutinho T.A."/>
            <person name="Blom J."/>
            <person name="Smits T.H."/>
            <person name="Duffy B."/>
            <person name="Venter S.N."/>
        </authorList>
    </citation>
    <scope>NUCLEOTIDE SEQUENCE [LARGE SCALE GENOMIC DNA]</scope>
    <source>
        <strain evidence="4 5">LMG 2657</strain>
    </source>
</reference>
<keyword evidence="2" id="KW-0732">Signal</keyword>
<dbReference type="InterPro" id="IPR039424">
    <property type="entry name" value="SBP_5"/>
</dbReference>
<dbReference type="PIRSF" id="PIRSF002741">
    <property type="entry name" value="MppA"/>
    <property type="match status" value="1"/>
</dbReference>
<comment type="similarity">
    <text evidence="1">Belongs to the bacterial solute-binding protein 5 family.</text>
</comment>
<dbReference type="InterPro" id="IPR006311">
    <property type="entry name" value="TAT_signal"/>
</dbReference>
<dbReference type="GO" id="GO:1904680">
    <property type="term" value="F:peptide transmembrane transporter activity"/>
    <property type="evidence" value="ECO:0007669"/>
    <property type="project" value="TreeGrafter"/>
</dbReference>
<accession>A0A1X1EW63</accession>